<keyword evidence="6" id="KW-1185">Reference proteome</keyword>
<dbReference type="Pfam" id="PF12833">
    <property type="entry name" value="HTH_18"/>
    <property type="match status" value="1"/>
</dbReference>
<dbReference type="InterPro" id="IPR029062">
    <property type="entry name" value="Class_I_gatase-like"/>
</dbReference>
<dbReference type="InterPro" id="IPR002818">
    <property type="entry name" value="DJ-1/PfpI"/>
</dbReference>
<gene>
    <name evidence="5" type="ORF">QNM18_24190</name>
</gene>
<keyword evidence="2" id="KW-0238">DNA-binding</keyword>
<dbReference type="CDD" id="cd03137">
    <property type="entry name" value="GATase1_AraC_1"/>
    <property type="match status" value="1"/>
</dbReference>
<dbReference type="InterPro" id="IPR018062">
    <property type="entry name" value="HTH_AraC-typ_CS"/>
</dbReference>
<dbReference type="SUPFAM" id="SSF46689">
    <property type="entry name" value="Homeodomain-like"/>
    <property type="match status" value="2"/>
</dbReference>
<evidence type="ECO:0000259" key="4">
    <source>
        <dbReference type="PROSITE" id="PS01124"/>
    </source>
</evidence>
<name>A0ABT7ESX8_9GAMM</name>
<dbReference type="Pfam" id="PF01965">
    <property type="entry name" value="DJ-1_PfpI"/>
    <property type="match status" value="1"/>
</dbReference>
<proteinExistence type="predicted"/>
<dbReference type="SMART" id="SM00342">
    <property type="entry name" value="HTH_ARAC"/>
    <property type="match status" value="1"/>
</dbReference>
<dbReference type="PANTHER" id="PTHR43130">
    <property type="entry name" value="ARAC-FAMILY TRANSCRIPTIONAL REGULATOR"/>
    <property type="match status" value="1"/>
</dbReference>
<dbReference type="PROSITE" id="PS01124">
    <property type="entry name" value="HTH_ARAC_FAMILY_2"/>
    <property type="match status" value="1"/>
</dbReference>
<dbReference type="InterPro" id="IPR052158">
    <property type="entry name" value="INH-QAR"/>
</dbReference>
<dbReference type="Gene3D" id="1.10.10.60">
    <property type="entry name" value="Homeodomain-like"/>
    <property type="match status" value="2"/>
</dbReference>
<dbReference type="InterPro" id="IPR018060">
    <property type="entry name" value="HTH_AraC"/>
</dbReference>
<evidence type="ECO:0000256" key="3">
    <source>
        <dbReference type="ARBA" id="ARBA00023163"/>
    </source>
</evidence>
<keyword evidence="3" id="KW-0804">Transcription</keyword>
<organism evidence="5 6">
    <name type="scientific">Pseudoalteromonas obscura</name>
    <dbReference type="NCBI Taxonomy" id="3048491"/>
    <lineage>
        <taxon>Bacteria</taxon>
        <taxon>Pseudomonadati</taxon>
        <taxon>Pseudomonadota</taxon>
        <taxon>Gammaproteobacteria</taxon>
        <taxon>Alteromonadales</taxon>
        <taxon>Pseudoalteromonadaceae</taxon>
        <taxon>Pseudoalteromonas</taxon>
    </lineage>
</organism>
<keyword evidence="1" id="KW-0805">Transcription regulation</keyword>
<dbReference type="RefSeq" id="WP_211012870.1">
    <property type="nucleotide sequence ID" value="NZ_JASJUT010000014.1"/>
</dbReference>
<dbReference type="SUPFAM" id="SSF52317">
    <property type="entry name" value="Class I glutamine amidotransferase-like"/>
    <property type="match status" value="1"/>
</dbReference>
<dbReference type="EMBL" id="JASJUT010000014">
    <property type="protein sequence ID" value="MDK2598161.1"/>
    <property type="molecule type" value="Genomic_DNA"/>
</dbReference>
<protein>
    <submittedName>
        <fullName evidence="5">GlxA family transcriptional regulator</fullName>
    </submittedName>
</protein>
<evidence type="ECO:0000256" key="1">
    <source>
        <dbReference type="ARBA" id="ARBA00023015"/>
    </source>
</evidence>
<evidence type="ECO:0000313" key="6">
    <source>
        <dbReference type="Proteomes" id="UP001231915"/>
    </source>
</evidence>
<accession>A0ABT7ESX8</accession>
<dbReference type="PROSITE" id="PS00041">
    <property type="entry name" value="HTH_ARAC_FAMILY_1"/>
    <property type="match status" value="1"/>
</dbReference>
<evidence type="ECO:0000313" key="5">
    <source>
        <dbReference type="EMBL" id="MDK2598161.1"/>
    </source>
</evidence>
<dbReference type="PANTHER" id="PTHR43130:SF3">
    <property type="entry name" value="HTH-TYPE TRANSCRIPTIONAL REGULATOR RV1931C"/>
    <property type="match status" value="1"/>
</dbReference>
<feature type="domain" description="HTH araC/xylS-type" evidence="4">
    <location>
        <begin position="217"/>
        <end position="315"/>
    </location>
</feature>
<evidence type="ECO:0000256" key="2">
    <source>
        <dbReference type="ARBA" id="ARBA00023125"/>
    </source>
</evidence>
<dbReference type="Gene3D" id="3.40.50.880">
    <property type="match status" value="1"/>
</dbReference>
<dbReference type="Proteomes" id="UP001231915">
    <property type="component" value="Unassembled WGS sequence"/>
</dbReference>
<sequence length="321" mass="35601">MSQVVGFFIYDEFQTVDLAGPLDAFATVNELLAPREAYKLITLSADVIPVRSESGLKTLADDTIARCDVLDMLVIIGGRGCQKVIHNQSVMAHLQRVAANSKRVVSICTGAFIVAALFPERTLTLSTHWNFTEQLATQFPHVTVESEKLFVQSEEVYSSGGLTAGIDLSLSIIAQDHGAAMAQQVAQYMVMYVRRSGDQRQYSSLLSAQQTLSQRFQGAIDFIQDNIDKPLSVELLAEQASLSPRHFRRIFTDKMGLSPMRFVQHVRLEKAKNLLCTTNLSIAQISVMTGFGSPPLLSRKFTQAYSVNPTQFRENFTLEAK</sequence>
<reference evidence="5 6" key="1">
    <citation type="submission" date="2023-05" db="EMBL/GenBank/DDBJ databases">
        <title>Pseudoalteromonas ardens sp. nov., Pseudoalteromonas obscura sp. nov., and Pseudoalteromonas umbrosa sp. nov., isolated from the coral Montipora capitata.</title>
        <authorList>
            <person name="Thomas E.M."/>
            <person name="Smith E.M."/>
            <person name="Papke E."/>
            <person name="Shlafstein M.D."/>
            <person name="Oline D.K."/>
            <person name="Videau P."/>
            <person name="Saw J.H."/>
            <person name="Strangman W.K."/>
            <person name="Ushijima B."/>
        </authorList>
    </citation>
    <scope>NUCLEOTIDE SEQUENCE [LARGE SCALE GENOMIC DNA]</scope>
    <source>
        <strain evidence="5 6">P94</strain>
    </source>
</reference>
<comment type="caution">
    <text evidence="5">The sequence shown here is derived from an EMBL/GenBank/DDBJ whole genome shotgun (WGS) entry which is preliminary data.</text>
</comment>
<dbReference type="InterPro" id="IPR009057">
    <property type="entry name" value="Homeodomain-like_sf"/>
</dbReference>